<dbReference type="InterPro" id="IPR009057">
    <property type="entry name" value="Homeodomain-like_sf"/>
</dbReference>
<dbReference type="GO" id="GO:0000976">
    <property type="term" value="F:transcription cis-regulatory region binding"/>
    <property type="evidence" value="ECO:0007669"/>
    <property type="project" value="TreeGrafter"/>
</dbReference>
<dbReference type="Gene3D" id="1.10.357.10">
    <property type="entry name" value="Tetracycline Repressor, domain 2"/>
    <property type="match status" value="1"/>
</dbReference>
<dbReference type="InterPro" id="IPR036271">
    <property type="entry name" value="Tet_transcr_reg_TetR-rel_C_sf"/>
</dbReference>
<evidence type="ECO:0000259" key="2">
    <source>
        <dbReference type="Pfam" id="PF00440"/>
    </source>
</evidence>
<comment type="caution">
    <text evidence="3">The sequence shown here is derived from an EMBL/GenBank/DDBJ whole genome shotgun (WGS) entry which is preliminary data.</text>
</comment>
<name>A0A101QP63_9ACTN</name>
<reference evidence="3 4" key="1">
    <citation type="submission" date="2015-10" db="EMBL/GenBank/DDBJ databases">
        <title>Draft genome sequence of Streptomyces longwoodensis DSM 41677, type strain for the species Streptomyces longwoodensis.</title>
        <authorList>
            <person name="Ruckert C."/>
            <person name="Winkler A."/>
            <person name="Kalinowski J."/>
            <person name="Kampfer P."/>
            <person name="Glaeser S."/>
        </authorList>
    </citation>
    <scope>NUCLEOTIDE SEQUENCE [LARGE SCALE GENOMIC DNA]</scope>
    <source>
        <strain evidence="3 4">DSM 41677</strain>
    </source>
</reference>
<dbReference type="EMBL" id="LMWS01000051">
    <property type="protein sequence ID" value="KUN33495.1"/>
    <property type="molecule type" value="Genomic_DNA"/>
</dbReference>
<dbReference type="InterPro" id="IPR050109">
    <property type="entry name" value="HTH-type_TetR-like_transc_reg"/>
</dbReference>
<dbReference type="RefSeq" id="WP_067241381.1">
    <property type="nucleotide sequence ID" value="NZ_JBIBWU010000022.1"/>
</dbReference>
<dbReference type="GO" id="GO:0003700">
    <property type="term" value="F:DNA-binding transcription factor activity"/>
    <property type="evidence" value="ECO:0007669"/>
    <property type="project" value="TreeGrafter"/>
</dbReference>
<dbReference type="GeneID" id="91429479"/>
<dbReference type="InterPro" id="IPR001647">
    <property type="entry name" value="HTH_TetR"/>
</dbReference>
<dbReference type="STRING" id="68231.AQJ30_33405"/>
<proteinExistence type="predicted"/>
<keyword evidence="1" id="KW-0238">DNA-binding</keyword>
<sequence>MRSDNRRATTTDAGPTGTFTFTQRARRAQIVQAAIETLAESGYTRTTFSRISRQARLCSTGMISYHFAGKPELITEVAHTIMSQAETMLEPRLREVDTYRGKLGVFIGSTFEFASTYPTHTLALAEIVAMARDRGSTGLERVEQDILCVERLAALLEHGVRAGEFGAVDCRTMAFALRGAIDGVLCQYLRNEAVDLDRCAQELTRAFGLCAQAA</sequence>
<feature type="domain" description="HTH tetR-type" evidence="2">
    <location>
        <begin position="30"/>
        <end position="77"/>
    </location>
</feature>
<keyword evidence="4" id="KW-1185">Reference proteome</keyword>
<dbReference type="PANTHER" id="PTHR30055:SF226">
    <property type="entry name" value="HTH-TYPE TRANSCRIPTIONAL REGULATOR PKSA"/>
    <property type="match status" value="1"/>
</dbReference>
<dbReference type="Proteomes" id="UP000053271">
    <property type="component" value="Unassembled WGS sequence"/>
</dbReference>
<gene>
    <name evidence="3" type="ORF">AQJ30_33405</name>
</gene>
<protein>
    <recommendedName>
        <fullName evidence="2">HTH tetR-type domain-containing protein</fullName>
    </recommendedName>
</protein>
<accession>A0A101QP63</accession>
<dbReference type="Pfam" id="PF00440">
    <property type="entry name" value="TetR_N"/>
    <property type="match status" value="1"/>
</dbReference>
<evidence type="ECO:0000256" key="1">
    <source>
        <dbReference type="ARBA" id="ARBA00023125"/>
    </source>
</evidence>
<dbReference type="Gene3D" id="1.10.10.60">
    <property type="entry name" value="Homeodomain-like"/>
    <property type="match status" value="1"/>
</dbReference>
<dbReference type="SUPFAM" id="SSF46689">
    <property type="entry name" value="Homeodomain-like"/>
    <property type="match status" value="1"/>
</dbReference>
<evidence type="ECO:0000313" key="3">
    <source>
        <dbReference type="EMBL" id="KUN33495.1"/>
    </source>
</evidence>
<evidence type="ECO:0000313" key="4">
    <source>
        <dbReference type="Proteomes" id="UP000053271"/>
    </source>
</evidence>
<dbReference type="SUPFAM" id="SSF48498">
    <property type="entry name" value="Tetracyclin repressor-like, C-terminal domain"/>
    <property type="match status" value="1"/>
</dbReference>
<organism evidence="3 4">
    <name type="scientific">Streptomyces longwoodensis</name>
    <dbReference type="NCBI Taxonomy" id="68231"/>
    <lineage>
        <taxon>Bacteria</taxon>
        <taxon>Bacillati</taxon>
        <taxon>Actinomycetota</taxon>
        <taxon>Actinomycetes</taxon>
        <taxon>Kitasatosporales</taxon>
        <taxon>Streptomycetaceae</taxon>
        <taxon>Streptomyces</taxon>
    </lineage>
</organism>
<dbReference type="AlphaFoldDB" id="A0A101QP63"/>
<dbReference type="PANTHER" id="PTHR30055">
    <property type="entry name" value="HTH-TYPE TRANSCRIPTIONAL REGULATOR RUTR"/>
    <property type="match status" value="1"/>
</dbReference>